<sequence length="68" mass="7870">MTPHYESVWLIKSTVQKGFSSVLRVNNSSAMQEDYTGWIVTSCIVIWQPSVYFFCSLCLVLQRMKTKC</sequence>
<name>A0A0E9T1I0_ANGAN</name>
<reference evidence="2" key="2">
    <citation type="journal article" date="2015" name="Fish Shellfish Immunol.">
        <title>Early steps in the European eel (Anguilla anguilla)-Vibrio vulnificus interaction in the gills: Role of the RtxA13 toxin.</title>
        <authorList>
            <person name="Callol A."/>
            <person name="Pajuelo D."/>
            <person name="Ebbesson L."/>
            <person name="Teles M."/>
            <person name="MacKenzie S."/>
            <person name="Amaro C."/>
        </authorList>
    </citation>
    <scope>NUCLEOTIDE SEQUENCE</scope>
</reference>
<evidence type="ECO:0000313" key="2">
    <source>
        <dbReference type="EMBL" id="JAH46800.1"/>
    </source>
</evidence>
<organism evidence="2">
    <name type="scientific">Anguilla anguilla</name>
    <name type="common">European freshwater eel</name>
    <name type="synonym">Muraena anguilla</name>
    <dbReference type="NCBI Taxonomy" id="7936"/>
    <lineage>
        <taxon>Eukaryota</taxon>
        <taxon>Metazoa</taxon>
        <taxon>Chordata</taxon>
        <taxon>Craniata</taxon>
        <taxon>Vertebrata</taxon>
        <taxon>Euteleostomi</taxon>
        <taxon>Actinopterygii</taxon>
        <taxon>Neopterygii</taxon>
        <taxon>Teleostei</taxon>
        <taxon>Anguilliformes</taxon>
        <taxon>Anguillidae</taxon>
        <taxon>Anguilla</taxon>
    </lineage>
</organism>
<dbReference type="AlphaFoldDB" id="A0A0E9T1I0"/>
<proteinExistence type="predicted"/>
<reference evidence="2" key="1">
    <citation type="submission" date="2014-11" db="EMBL/GenBank/DDBJ databases">
        <authorList>
            <person name="Amaro Gonzalez C."/>
        </authorList>
    </citation>
    <scope>NUCLEOTIDE SEQUENCE</scope>
</reference>
<accession>A0A0E9T1I0</accession>
<keyword evidence="1" id="KW-1133">Transmembrane helix</keyword>
<feature type="transmembrane region" description="Helical" evidence="1">
    <location>
        <begin position="35"/>
        <end position="61"/>
    </location>
</feature>
<protein>
    <submittedName>
        <fullName evidence="2">Uncharacterized protein</fullName>
    </submittedName>
</protein>
<evidence type="ECO:0000256" key="1">
    <source>
        <dbReference type="SAM" id="Phobius"/>
    </source>
</evidence>
<keyword evidence="1" id="KW-0472">Membrane</keyword>
<keyword evidence="1" id="KW-0812">Transmembrane</keyword>
<dbReference type="EMBL" id="GBXM01061777">
    <property type="protein sequence ID" value="JAH46800.1"/>
    <property type="molecule type" value="Transcribed_RNA"/>
</dbReference>